<evidence type="ECO:0000256" key="3">
    <source>
        <dbReference type="ARBA" id="ARBA00022555"/>
    </source>
</evidence>
<dbReference type="InterPro" id="IPR005878">
    <property type="entry name" value="Ribosom_uL1_bac-type"/>
</dbReference>
<keyword evidence="6 10" id="KW-0694">RNA-binding</keyword>
<dbReference type="EMBL" id="CP129970">
    <property type="protein sequence ID" value="WKK87339.2"/>
    <property type="molecule type" value="Genomic_DNA"/>
</dbReference>
<accession>A0AA49JAG1</accession>
<evidence type="ECO:0000313" key="12">
    <source>
        <dbReference type="EMBL" id="WKK81961.2"/>
    </source>
</evidence>
<evidence type="ECO:0000313" key="13">
    <source>
        <dbReference type="EMBL" id="WKK87339.2"/>
    </source>
</evidence>
<dbReference type="HAMAP" id="MF_01318_B">
    <property type="entry name" value="Ribosomal_uL1_B"/>
    <property type="match status" value="1"/>
</dbReference>
<dbReference type="Pfam" id="PF00687">
    <property type="entry name" value="Ribosomal_L1"/>
    <property type="match status" value="1"/>
</dbReference>
<dbReference type="EMBL" id="CP129968">
    <property type="protein sequence ID" value="WKK81961.2"/>
    <property type="molecule type" value="Genomic_DNA"/>
</dbReference>
<comment type="subunit">
    <text evidence="10">Part of the 50S ribosomal subunit.</text>
</comment>
<comment type="similarity">
    <text evidence="1 10 11">Belongs to the universal ribosomal protein uL1 family.</text>
</comment>
<dbReference type="AlphaFoldDB" id="A0AA49JI84"/>
<keyword evidence="4 10" id="KW-0699">rRNA-binding</keyword>
<name>A0AA49JI84_9BACT</name>
<sequence>MAKLTKNQKIAAEKVDSTKAYALDEASALVKEITTTKFDASVDLDIRLGVDPRKADQMVRGVVALPHGTGKDVKVLALVTPDKEQEAKDAGADYVGLDDYIKKIEGGWTDIDIIVTMPTVMAKVGRLGKVLGPRGLMPNPKSGTVTLDVGKAVQEVKSGKIDFKVDKFGIIHASIGKASFSKEKIAENANELIQTLAKLKPASSKGTYFMSMTMSSTMSKGISIDKNSIAGI</sequence>
<dbReference type="GO" id="GO:0006417">
    <property type="term" value="P:regulation of translation"/>
    <property type="evidence" value="ECO:0007669"/>
    <property type="project" value="UniProtKB-KW"/>
</dbReference>
<dbReference type="KEGG" id="marp:QYS47_07225"/>
<evidence type="ECO:0000256" key="7">
    <source>
        <dbReference type="ARBA" id="ARBA00022980"/>
    </source>
</evidence>
<dbReference type="NCBIfam" id="TIGR01169">
    <property type="entry name" value="rplA_bact"/>
    <property type="match status" value="1"/>
</dbReference>
<keyword evidence="14" id="KW-1185">Reference proteome</keyword>
<keyword evidence="7 10" id="KW-0689">Ribosomal protein</keyword>
<accession>A0AA49JI84</accession>
<dbReference type="InterPro" id="IPR023674">
    <property type="entry name" value="Ribosomal_uL1-like"/>
</dbReference>
<evidence type="ECO:0000256" key="5">
    <source>
        <dbReference type="ARBA" id="ARBA00022845"/>
    </source>
</evidence>
<evidence type="ECO:0000256" key="2">
    <source>
        <dbReference type="ARBA" id="ARBA00022491"/>
    </source>
</evidence>
<dbReference type="InterPro" id="IPR002143">
    <property type="entry name" value="Ribosomal_uL1"/>
</dbReference>
<keyword evidence="3 10" id="KW-0820">tRNA-binding</keyword>
<dbReference type="Gene3D" id="3.30.190.20">
    <property type="match status" value="1"/>
</dbReference>
<organism evidence="13 14">
    <name type="scientific">Marivirga arenosa</name>
    <dbReference type="NCBI Taxonomy" id="3059076"/>
    <lineage>
        <taxon>Bacteria</taxon>
        <taxon>Pseudomonadati</taxon>
        <taxon>Bacteroidota</taxon>
        <taxon>Cytophagia</taxon>
        <taxon>Cytophagales</taxon>
        <taxon>Marivirgaceae</taxon>
        <taxon>Marivirga</taxon>
    </lineage>
</organism>
<dbReference type="InterPro" id="IPR028364">
    <property type="entry name" value="Ribosomal_uL1/biogenesis"/>
</dbReference>
<evidence type="ECO:0000256" key="10">
    <source>
        <dbReference type="HAMAP-Rule" id="MF_01318"/>
    </source>
</evidence>
<dbReference type="Proteomes" id="UP001244443">
    <property type="component" value="Chromosome"/>
</dbReference>
<gene>
    <name evidence="10 13" type="primary">rplA</name>
    <name evidence="12" type="ORF">QYS47_07225</name>
    <name evidence="13" type="ORF">QYS48_11540</name>
</gene>
<dbReference type="InterPro" id="IPR016095">
    <property type="entry name" value="Ribosomal_uL1_3-a/b-sand"/>
</dbReference>
<dbReference type="PANTHER" id="PTHR36427:SF3">
    <property type="entry name" value="LARGE RIBOSOMAL SUBUNIT PROTEIN UL1M"/>
    <property type="match status" value="1"/>
</dbReference>
<proteinExistence type="inferred from homology"/>
<dbReference type="InterPro" id="IPR023673">
    <property type="entry name" value="Ribosomal_uL1_CS"/>
</dbReference>
<evidence type="ECO:0000256" key="1">
    <source>
        <dbReference type="ARBA" id="ARBA00010531"/>
    </source>
</evidence>
<protein>
    <recommendedName>
        <fullName evidence="9 10">Large ribosomal subunit protein uL1</fullName>
    </recommendedName>
</protein>
<comment type="function">
    <text evidence="10">Protein L1 is also a translational repressor protein, it controls the translation of the L11 operon by binding to its mRNA.</text>
</comment>
<dbReference type="RefSeq" id="WP_308357491.1">
    <property type="nucleotide sequence ID" value="NZ_CP129968.2"/>
</dbReference>
<dbReference type="PANTHER" id="PTHR36427">
    <property type="entry name" value="54S RIBOSOMAL PROTEIN L1, MITOCHONDRIAL"/>
    <property type="match status" value="1"/>
</dbReference>
<dbReference type="GO" id="GO:0019843">
    <property type="term" value="F:rRNA binding"/>
    <property type="evidence" value="ECO:0007669"/>
    <property type="project" value="UniProtKB-UniRule"/>
</dbReference>
<dbReference type="FunFam" id="3.40.50.790:FF:000001">
    <property type="entry name" value="50S ribosomal protein L1"/>
    <property type="match status" value="1"/>
</dbReference>
<keyword evidence="2 10" id="KW-0678">Repressor</keyword>
<comment type="function">
    <text evidence="10">Binds directly to 23S rRNA. The L1 stalk is quite mobile in the ribosome, and is involved in E site tRNA release.</text>
</comment>
<evidence type="ECO:0000256" key="9">
    <source>
        <dbReference type="ARBA" id="ARBA00035241"/>
    </source>
</evidence>
<dbReference type="GO" id="GO:0015934">
    <property type="term" value="C:large ribosomal subunit"/>
    <property type="evidence" value="ECO:0007669"/>
    <property type="project" value="InterPro"/>
</dbReference>
<evidence type="ECO:0000256" key="6">
    <source>
        <dbReference type="ARBA" id="ARBA00022884"/>
    </source>
</evidence>
<keyword evidence="5 10" id="KW-0810">Translation regulation</keyword>
<dbReference type="PIRSF" id="PIRSF002155">
    <property type="entry name" value="Ribosomal_L1"/>
    <property type="match status" value="1"/>
</dbReference>
<dbReference type="GO" id="GO:0006412">
    <property type="term" value="P:translation"/>
    <property type="evidence" value="ECO:0007669"/>
    <property type="project" value="UniProtKB-UniRule"/>
</dbReference>
<dbReference type="PROSITE" id="PS01199">
    <property type="entry name" value="RIBOSOMAL_L1"/>
    <property type="match status" value="1"/>
</dbReference>
<dbReference type="GO" id="GO:0000049">
    <property type="term" value="F:tRNA binding"/>
    <property type="evidence" value="ECO:0007669"/>
    <property type="project" value="UniProtKB-KW"/>
</dbReference>
<evidence type="ECO:0000256" key="11">
    <source>
        <dbReference type="RuleBase" id="RU000659"/>
    </source>
</evidence>
<keyword evidence="8 10" id="KW-0687">Ribonucleoprotein</keyword>
<dbReference type="SUPFAM" id="SSF56808">
    <property type="entry name" value="Ribosomal protein L1"/>
    <property type="match status" value="1"/>
</dbReference>
<dbReference type="Proteomes" id="UP001232019">
    <property type="component" value="Chromosome"/>
</dbReference>
<dbReference type="GO" id="GO:0003735">
    <property type="term" value="F:structural constituent of ribosome"/>
    <property type="evidence" value="ECO:0007669"/>
    <property type="project" value="InterPro"/>
</dbReference>
<dbReference type="CDD" id="cd00403">
    <property type="entry name" value="Ribosomal_L1"/>
    <property type="match status" value="1"/>
</dbReference>
<evidence type="ECO:0000313" key="14">
    <source>
        <dbReference type="Proteomes" id="UP001244443"/>
    </source>
</evidence>
<dbReference type="Gene3D" id="3.40.50.790">
    <property type="match status" value="1"/>
</dbReference>
<evidence type="ECO:0000256" key="8">
    <source>
        <dbReference type="ARBA" id="ARBA00023274"/>
    </source>
</evidence>
<reference evidence="13 14" key="1">
    <citation type="submission" date="2023-08" db="EMBL/GenBank/DDBJ databases">
        <title>Comparative genomics and taxonomic characterization of three novel marine species of genus Marivirga.</title>
        <authorList>
            <person name="Muhammad N."/>
            <person name="Kim S.-G."/>
        </authorList>
    </citation>
    <scope>NUCLEOTIDE SEQUENCE [LARGE SCALE GENOMIC DNA]</scope>
    <source>
        <strain evidence="13 14">ABR2-2</strain>
        <strain evidence="12">BKB1-2</strain>
    </source>
</reference>
<evidence type="ECO:0000256" key="4">
    <source>
        <dbReference type="ARBA" id="ARBA00022730"/>
    </source>
</evidence>